<comment type="similarity">
    <text evidence="1">Belongs to the tRNA pseudouridine synthase TruA family.</text>
</comment>
<dbReference type="EC" id="5.4.99.45" evidence="6"/>
<dbReference type="InterPro" id="IPR020103">
    <property type="entry name" value="PsdUridine_synth_cat_dom_sf"/>
</dbReference>
<evidence type="ECO:0000259" key="5">
    <source>
        <dbReference type="Pfam" id="PF01416"/>
    </source>
</evidence>
<accession>A0AAN7Y8I1</accession>
<dbReference type="Proteomes" id="UP001309876">
    <property type="component" value="Unassembled WGS sequence"/>
</dbReference>
<dbReference type="EMBL" id="JAVRRJ010000002">
    <property type="protein sequence ID" value="KAK5088660.1"/>
    <property type="molecule type" value="Genomic_DNA"/>
</dbReference>
<dbReference type="Gene3D" id="3.30.70.580">
    <property type="entry name" value="Pseudouridine synthase I, catalytic domain, N-terminal subdomain"/>
    <property type="match status" value="1"/>
</dbReference>
<keyword evidence="4" id="KW-0175">Coiled coil</keyword>
<proteinExistence type="inferred from homology"/>
<dbReference type="Pfam" id="PF01416">
    <property type="entry name" value="PseudoU_synth_1"/>
    <property type="match status" value="1"/>
</dbReference>
<protein>
    <submittedName>
        <fullName evidence="6">Pseudouridine synthase deg1</fullName>
        <ecNumber evidence="6">5.4.99.45</ecNumber>
    </submittedName>
</protein>
<dbReference type="GO" id="GO:0005737">
    <property type="term" value="C:cytoplasm"/>
    <property type="evidence" value="ECO:0007669"/>
    <property type="project" value="TreeGrafter"/>
</dbReference>
<dbReference type="InterPro" id="IPR020095">
    <property type="entry name" value="PsdUridine_synth_TruA_C"/>
</dbReference>
<evidence type="ECO:0000313" key="6">
    <source>
        <dbReference type="EMBL" id="KAK5088660.1"/>
    </source>
</evidence>
<dbReference type="GO" id="GO:0005634">
    <property type="term" value="C:nucleus"/>
    <property type="evidence" value="ECO:0007669"/>
    <property type="project" value="TreeGrafter"/>
</dbReference>
<keyword evidence="3 6" id="KW-0413">Isomerase</keyword>
<keyword evidence="7" id="KW-1185">Reference proteome</keyword>
<evidence type="ECO:0000256" key="2">
    <source>
        <dbReference type="ARBA" id="ARBA00022694"/>
    </source>
</evidence>
<keyword evidence="2" id="KW-0819">tRNA processing</keyword>
<evidence type="ECO:0000256" key="4">
    <source>
        <dbReference type="SAM" id="Coils"/>
    </source>
</evidence>
<dbReference type="InterPro" id="IPR020097">
    <property type="entry name" value="PsdUridine_synth_TruA_a/b_dom"/>
</dbReference>
<feature type="domain" description="Pseudouridine synthase I TruA alpha/beta" evidence="5">
    <location>
        <begin position="305"/>
        <end position="445"/>
    </location>
</feature>
<evidence type="ECO:0000256" key="1">
    <source>
        <dbReference type="ARBA" id="ARBA00009375"/>
    </source>
</evidence>
<organism evidence="6 7">
    <name type="scientific">Lithohypha guttulata</name>
    <dbReference type="NCBI Taxonomy" id="1690604"/>
    <lineage>
        <taxon>Eukaryota</taxon>
        <taxon>Fungi</taxon>
        <taxon>Dikarya</taxon>
        <taxon>Ascomycota</taxon>
        <taxon>Pezizomycotina</taxon>
        <taxon>Eurotiomycetes</taxon>
        <taxon>Chaetothyriomycetidae</taxon>
        <taxon>Chaetothyriales</taxon>
        <taxon>Trichomeriaceae</taxon>
        <taxon>Lithohypha</taxon>
    </lineage>
</organism>
<dbReference type="GO" id="GO:0160154">
    <property type="term" value="F:tRNA pseudouridine(38/39) synthase activity"/>
    <property type="evidence" value="ECO:0007669"/>
    <property type="project" value="UniProtKB-EC"/>
</dbReference>
<dbReference type="PANTHER" id="PTHR11142">
    <property type="entry name" value="PSEUDOURIDYLATE SYNTHASE"/>
    <property type="match status" value="1"/>
</dbReference>
<name>A0AAN7Y8I1_9EURO</name>
<reference evidence="6 7" key="1">
    <citation type="submission" date="2023-08" db="EMBL/GenBank/DDBJ databases">
        <title>Black Yeasts Isolated from many extreme environments.</title>
        <authorList>
            <person name="Coleine C."/>
            <person name="Stajich J.E."/>
            <person name="Selbmann L."/>
        </authorList>
    </citation>
    <scope>NUCLEOTIDE SEQUENCE [LARGE SCALE GENOMIC DNA]</scope>
    <source>
        <strain evidence="6 7">CCFEE 5910</strain>
    </source>
</reference>
<dbReference type="PANTHER" id="PTHR11142:SF5">
    <property type="entry name" value="TRNA PSEUDOURIDINE(38_39) SYNTHASE"/>
    <property type="match status" value="1"/>
</dbReference>
<dbReference type="Gene3D" id="3.30.70.660">
    <property type="entry name" value="Pseudouridine synthase I, catalytic domain, C-terminal subdomain"/>
    <property type="match status" value="1"/>
</dbReference>
<evidence type="ECO:0000313" key="7">
    <source>
        <dbReference type="Proteomes" id="UP001309876"/>
    </source>
</evidence>
<dbReference type="InterPro" id="IPR001406">
    <property type="entry name" value="PsdUridine_synth_TruA"/>
</dbReference>
<dbReference type="SUPFAM" id="SSF55120">
    <property type="entry name" value="Pseudouridine synthase"/>
    <property type="match status" value="1"/>
</dbReference>
<dbReference type="GO" id="GO:1990481">
    <property type="term" value="P:mRNA pseudouridine synthesis"/>
    <property type="evidence" value="ECO:0007669"/>
    <property type="project" value="TreeGrafter"/>
</dbReference>
<dbReference type="GO" id="GO:0031119">
    <property type="term" value="P:tRNA pseudouridine synthesis"/>
    <property type="evidence" value="ECO:0007669"/>
    <property type="project" value="TreeGrafter"/>
</dbReference>
<dbReference type="GO" id="GO:0003723">
    <property type="term" value="F:RNA binding"/>
    <property type="evidence" value="ECO:0007669"/>
    <property type="project" value="InterPro"/>
</dbReference>
<gene>
    <name evidence="6" type="primary">DEG1</name>
    <name evidence="6" type="ORF">LTR05_002880</name>
</gene>
<dbReference type="AlphaFoldDB" id="A0AAN7Y8I1"/>
<feature type="coiled-coil region" evidence="4">
    <location>
        <begin position="10"/>
        <end position="37"/>
    </location>
</feature>
<sequence>MNTYLSSLSQAELIERCSKLEQQLAAQTAKVTELTKRANGRTPSPVPKKPMKDFDASRHSTRFIALKFSYLGHRYNGFEHANRCFTPLPTIEEVLWKALRKARLISPPVPEGVDASFEVIHDTRERERKYHIYGRSRHSDTQNKQHLDVNWEGCQYSKCGRTDRGVSAFGQVIGIRVRSNAPVEKQKVEAELENDRHMEEDMEDDEVDEVELDGEERAFDPIEDELPYVYMLNMILPHDIRILAWCPRPPEGFDARYSCLERRYKYFFTNPAFCPTPGRIGLTHASGQAAPVREGWLDIDRMREAAKKLEGTHDYRNLCQIDASKQMPSCQRRINFADVEEFDGVPTAMSTHPALNAHGEIVPKLASENNLDEVAGPKVYAIVVHGSAFLWHQVRCIAAVLFLVGQGLENPDIVDNLLDISQNPGRPHYAMADDAPLVLWDCVFPSEQEGDEAGLDWIYAGDQASIPGLTAKGDGKFGLGGVVDELWSQWHEAKLKEAQIGGLLSLAMAQGDNSSLQRGGFRDPHSVKGRSQKVYEGASKARLAGQYQPLMERRAMDSLEVLNTKYMASVKGVRRLAKRSEADGQDAGD</sequence>
<dbReference type="InterPro" id="IPR020094">
    <property type="entry name" value="TruA/RsuA/RluB/E/F_N"/>
</dbReference>
<comment type="caution">
    <text evidence="6">The sequence shown here is derived from an EMBL/GenBank/DDBJ whole genome shotgun (WGS) entry which is preliminary data.</text>
</comment>
<evidence type="ECO:0000256" key="3">
    <source>
        <dbReference type="ARBA" id="ARBA00023235"/>
    </source>
</evidence>